<gene>
    <name evidence="1" type="ORF">I4F81_007880</name>
</gene>
<proteinExistence type="predicted"/>
<dbReference type="Proteomes" id="UP000798662">
    <property type="component" value="Chromosome 2"/>
</dbReference>
<name>A0ACC3C6C1_PYRYE</name>
<protein>
    <submittedName>
        <fullName evidence="1">Uncharacterized protein</fullName>
    </submittedName>
</protein>
<sequence length="282" mass="31607">MFLWEIEAIFRKLEELPGWEEAWPVSSSTLSAMLRSIGYSVKCVERLALERCPARRAAFGRLYLEIPDRCLVVVDETHIAGPAMVRRRGRAPVGRALEALAPDPRVRPKCSSTVALSYTRGILELAVNEVPPAQNGDDFILFCVRLVRRMNAFVPGVRWAEQPDYCVLVYDNASVHTALVDMILDFNGVHRLRLSPYSPDFSAIEPAFNDYKHAVRTISYHHADLPDRIAHVLAFASLSLASVQGHYREARRQVLRNLPELTGEGRPLPGVFARLPVALNAP</sequence>
<organism evidence="1 2">
    <name type="scientific">Pyropia yezoensis</name>
    <name type="common">Susabi-nori</name>
    <name type="synonym">Porphyra yezoensis</name>
    <dbReference type="NCBI Taxonomy" id="2788"/>
    <lineage>
        <taxon>Eukaryota</taxon>
        <taxon>Rhodophyta</taxon>
        <taxon>Bangiophyceae</taxon>
        <taxon>Bangiales</taxon>
        <taxon>Bangiaceae</taxon>
        <taxon>Pyropia</taxon>
    </lineage>
</organism>
<accession>A0ACC3C6C1</accession>
<reference evidence="1" key="1">
    <citation type="submission" date="2019-11" db="EMBL/GenBank/DDBJ databases">
        <title>Nori genome reveals adaptations in red seaweeds to the harsh intertidal environment.</title>
        <authorList>
            <person name="Wang D."/>
            <person name="Mao Y."/>
        </authorList>
    </citation>
    <scope>NUCLEOTIDE SEQUENCE</scope>
    <source>
        <tissue evidence="1">Gametophyte</tissue>
    </source>
</reference>
<dbReference type="EMBL" id="CM020619">
    <property type="protein sequence ID" value="KAK1865347.1"/>
    <property type="molecule type" value="Genomic_DNA"/>
</dbReference>
<comment type="caution">
    <text evidence="1">The sequence shown here is derived from an EMBL/GenBank/DDBJ whole genome shotgun (WGS) entry which is preliminary data.</text>
</comment>
<keyword evidence="2" id="KW-1185">Reference proteome</keyword>
<evidence type="ECO:0000313" key="2">
    <source>
        <dbReference type="Proteomes" id="UP000798662"/>
    </source>
</evidence>
<evidence type="ECO:0000313" key="1">
    <source>
        <dbReference type="EMBL" id="KAK1865347.1"/>
    </source>
</evidence>